<gene>
    <name evidence="17" type="ORF">H9747_15365</name>
</gene>
<accession>A0A9D1TGM8</accession>
<dbReference type="InterPro" id="IPR004358">
    <property type="entry name" value="Sig_transdc_His_kin-like_C"/>
</dbReference>
<dbReference type="Proteomes" id="UP000886814">
    <property type="component" value="Unassembled WGS sequence"/>
</dbReference>
<dbReference type="FunFam" id="3.30.565.10:FF:000013">
    <property type="entry name" value="Two-component sensor histidine kinase"/>
    <property type="match status" value="1"/>
</dbReference>
<dbReference type="InterPro" id="IPR036890">
    <property type="entry name" value="HATPase_C_sf"/>
</dbReference>
<keyword evidence="10" id="KW-0067">ATP-binding</keyword>
<dbReference type="PANTHER" id="PTHR45528">
    <property type="entry name" value="SENSOR HISTIDINE KINASE CPXA"/>
    <property type="match status" value="1"/>
</dbReference>
<evidence type="ECO:0000256" key="1">
    <source>
        <dbReference type="ARBA" id="ARBA00000085"/>
    </source>
</evidence>
<dbReference type="InterPro" id="IPR003594">
    <property type="entry name" value="HATPase_dom"/>
</dbReference>
<dbReference type="PROSITE" id="PS50109">
    <property type="entry name" value="HIS_KIN"/>
    <property type="match status" value="1"/>
</dbReference>
<keyword evidence="8" id="KW-0547">Nucleotide-binding</keyword>
<evidence type="ECO:0000256" key="2">
    <source>
        <dbReference type="ARBA" id="ARBA00004651"/>
    </source>
</evidence>
<dbReference type="GO" id="GO:0005886">
    <property type="term" value="C:plasma membrane"/>
    <property type="evidence" value="ECO:0007669"/>
    <property type="project" value="UniProtKB-SubCell"/>
</dbReference>
<evidence type="ECO:0000256" key="5">
    <source>
        <dbReference type="ARBA" id="ARBA00022553"/>
    </source>
</evidence>
<keyword evidence="11 15" id="KW-1133">Transmembrane helix</keyword>
<dbReference type="CDD" id="cd00082">
    <property type="entry name" value="HisKA"/>
    <property type="match status" value="1"/>
</dbReference>
<dbReference type="PANTHER" id="PTHR45528:SF1">
    <property type="entry name" value="SENSOR HISTIDINE KINASE CPXA"/>
    <property type="match status" value="1"/>
</dbReference>
<comment type="caution">
    <text evidence="17">The sequence shown here is derived from an EMBL/GenBank/DDBJ whole genome shotgun (WGS) entry which is preliminary data.</text>
</comment>
<keyword evidence="4" id="KW-1003">Cell membrane</keyword>
<evidence type="ECO:0000256" key="7">
    <source>
        <dbReference type="ARBA" id="ARBA00022692"/>
    </source>
</evidence>
<dbReference type="SUPFAM" id="SSF81324">
    <property type="entry name" value="Voltage-gated potassium channels"/>
    <property type="match status" value="1"/>
</dbReference>
<evidence type="ECO:0000256" key="3">
    <source>
        <dbReference type="ARBA" id="ARBA00012438"/>
    </source>
</evidence>
<feature type="domain" description="Histidine kinase" evidence="16">
    <location>
        <begin position="180"/>
        <end position="395"/>
    </location>
</feature>
<dbReference type="SUPFAM" id="SSF47384">
    <property type="entry name" value="Homodimeric domain of signal transducing histidine kinase"/>
    <property type="match status" value="1"/>
</dbReference>
<protein>
    <recommendedName>
        <fullName evidence="3">histidine kinase</fullName>
        <ecNumber evidence="3">2.7.13.3</ecNumber>
    </recommendedName>
</protein>
<dbReference type="Pfam" id="PF02518">
    <property type="entry name" value="HATPase_c"/>
    <property type="match status" value="1"/>
</dbReference>
<keyword evidence="9 17" id="KW-0418">Kinase</keyword>
<dbReference type="InterPro" id="IPR003661">
    <property type="entry name" value="HisK_dim/P_dom"/>
</dbReference>
<evidence type="ECO:0000256" key="13">
    <source>
        <dbReference type="ARBA" id="ARBA00023136"/>
    </source>
</evidence>
<keyword evidence="7 15" id="KW-0812">Transmembrane</keyword>
<evidence type="ECO:0000256" key="4">
    <source>
        <dbReference type="ARBA" id="ARBA00022475"/>
    </source>
</evidence>
<evidence type="ECO:0000256" key="15">
    <source>
        <dbReference type="SAM" id="Phobius"/>
    </source>
</evidence>
<dbReference type="SMART" id="SM00388">
    <property type="entry name" value="HisKA"/>
    <property type="match status" value="1"/>
</dbReference>
<sequence length="395" mass="45296">MKSPSTLRQSGGADIKLKDRTKGILKLLLILLITAGVCCLVYFLVDYILNGSFVDWFESRFLYIQSAYSVEYGGEYVQTVINWYRLKAFLIIFFAVAVFVLVLAVTAILYFYGKRKTRENVEELEKKIQRYMAKDLDMEEVFPAPYTEVGARMLQIKTGMIRKEESLKQEAQRKNDLITYLAHDLKTPLTSVLGYLSLLDEAPDMPEAQKEKYTHIALEKAQRLEGLIEEFFEITQYNLQNIFLEKEKLDLSYMLMQMTEEFYPVLAAHGNEVKLEAEEDLHLYADPDRLARVFNNILKNAVAYSYPNTPITIRASRNKDKILLSFENHGKNIPQEKLDSIFEKFFRLDSSRRSNTGGAGLGLAIAKEIVELHGGSISARSQDEKVTFTVELPVK</sequence>
<keyword evidence="6" id="KW-0808">Transferase</keyword>
<reference evidence="17" key="2">
    <citation type="submission" date="2021-04" db="EMBL/GenBank/DDBJ databases">
        <authorList>
            <person name="Gilroy R."/>
        </authorList>
    </citation>
    <scope>NUCLEOTIDE SEQUENCE</scope>
    <source>
        <strain evidence="17">CHK195-9823</strain>
    </source>
</reference>
<dbReference type="InterPro" id="IPR036097">
    <property type="entry name" value="HisK_dim/P_sf"/>
</dbReference>
<evidence type="ECO:0000256" key="14">
    <source>
        <dbReference type="SAM" id="Coils"/>
    </source>
</evidence>
<dbReference type="SUPFAM" id="SSF55874">
    <property type="entry name" value="ATPase domain of HSP90 chaperone/DNA topoisomerase II/histidine kinase"/>
    <property type="match status" value="1"/>
</dbReference>
<comment type="catalytic activity">
    <reaction evidence="1">
        <text>ATP + protein L-histidine = ADP + protein N-phospho-L-histidine.</text>
        <dbReference type="EC" id="2.7.13.3"/>
    </reaction>
</comment>
<dbReference type="GO" id="GO:0005524">
    <property type="term" value="F:ATP binding"/>
    <property type="evidence" value="ECO:0007669"/>
    <property type="project" value="UniProtKB-KW"/>
</dbReference>
<feature type="transmembrane region" description="Helical" evidence="15">
    <location>
        <begin position="24"/>
        <end position="45"/>
    </location>
</feature>
<organism evidence="17 18">
    <name type="scientific">Candidatus Blautia stercorigallinarum</name>
    <dbReference type="NCBI Taxonomy" id="2838501"/>
    <lineage>
        <taxon>Bacteria</taxon>
        <taxon>Bacillati</taxon>
        <taxon>Bacillota</taxon>
        <taxon>Clostridia</taxon>
        <taxon>Lachnospirales</taxon>
        <taxon>Lachnospiraceae</taxon>
        <taxon>Blautia</taxon>
    </lineage>
</organism>
<keyword evidence="12" id="KW-0902">Two-component regulatory system</keyword>
<dbReference type="SMART" id="SM00387">
    <property type="entry name" value="HATPase_c"/>
    <property type="match status" value="1"/>
</dbReference>
<keyword evidence="13 15" id="KW-0472">Membrane</keyword>
<feature type="coiled-coil region" evidence="14">
    <location>
        <begin position="114"/>
        <end position="141"/>
    </location>
</feature>
<keyword evidence="14" id="KW-0175">Coiled coil</keyword>
<evidence type="ECO:0000259" key="16">
    <source>
        <dbReference type="PROSITE" id="PS50109"/>
    </source>
</evidence>
<evidence type="ECO:0000256" key="6">
    <source>
        <dbReference type="ARBA" id="ARBA00022679"/>
    </source>
</evidence>
<feature type="transmembrane region" description="Helical" evidence="15">
    <location>
        <begin position="88"/>
        <end position="112"/>
    </location>
</feature>
<dbReference type="Gene3D" id="3.30.565.10">
    <property type="entry name" value="Histidine kinase-like ATPase, C-terminal domain"/>
    <property type="match status" value="1"/>
</dbReference>
<dbReference type="PRINTS" id="PR00344">
    <property type="entry name" value="BCTRLSENSOR"/>
</dbReference>
<name>A0A9D1TGM8_9FIRM</name>
<proteinExistence type="predicted"/>
<dbReference type="AlphaFoldDB" id="A0A9D1TGM8"/>
<dbReference type="Pfam" id="PF00512">
    <property type="entry name" value="HisKA"/>
    <property type="match status" value="1"/>
</dbReference>
<evidence type="ECO:0000256" key="11">
    <source>
        <dbReference type="ARBA" id="ARBA00022989"/>
    </source>
</evidence>
<dbReference type="InterPro" id="IPR050398">
    <property type="entry name" value="HssS/ArlS-like"/>
</dbReference>
<dbReference type="EC" id="2.7.13.3" evidence="3"/>
<keyword evidence="5" id="KW-0597">Phosphoprotein</keyword>
<dbReference type="Gene3D" id="1.10.287.130">
    <property type="match status" value="1"/>
</dbReference>
<evidence type="ECO:0000313" key="17">
    <source>
        <dbReference type="EMBL" id="HIV40348.1"/>
    </source>
</evidence>
<evidence type="ECO:0000256" key="9">
    <source>
        <dbReference type="ARBA" id="ARBA00022777"/>
    </source>
</evidence>
<reference evidence="17" key="1">
    <citation type="journal article" date="2021" name="PeerJ">
        <title>Extensive microbial diversity within the chicken gut microbiome revealed by metagenomics and culture.</title>
        <authorList>
            <person name="Gilroy R."/>
            <person name="Ravi A."/>
            <person name="Getino M."/>
            <person name="Pursley I."/>
            <person name="Horton D.L."/>
            <person name="Alikhan N.F."/>
            <person name="Baker D."/>
            <person name="Gharbi K."/>
            <person name="Hall N."/>
            <person name="Watson M."/>
            <person name="Adriaenssens E.M."/>
            <person name="Foster-Nyarko E."/>
            <person name="Jarju S."/>
            <person name="Secka A."/>
            <person name="Antonio M."/>
            <person name="Oren A."/>
            <person name="Chaudhuri R.R."/>
            <person name="La Ragione R."/>
            <person name="Hildebrand F."/>
            <person name="Pallen M.J."/>
        </authorList>
    </citation>
    <scope>NUCLEOTIDE SEQUENCE</scope>
    <source>
        <strain evidence="17">CHK195-9823</strain>
    </source>
</reference>
<evidence type="ECO:0000256" key="8">
    <source>
        <dbReference type="ARBA" id="ARBA00022741"/>
    </source>
</evidence>
<dbReference type="InterPro" id="IPR005467">
    <property type="entry name" value="His_kinase_dom"/>
</dbReference>
<dbReference type="GO" id="GO:0000155">
    <property type="term" value="F:phosphorelay sensor kinase activity"/>
    <property type="evidence" value="ECO:0007669"/>
    <property type="project" value="InterPro"/>
</dbReference>
<evidence type="ECO:0000313" key="18">
    <source>
        <dbReference type="Proteomes" id="UP000886814"/>
    </source>
</evidence>
<dbReference type="EMBL" id="DXIQ01000110">
    <property type="protein sequence ID" value="HIV40348.1"/>
    <property type="molecule type" value="Genomic_DNA"/>
</dbReference>
<evidence type="ECO:0000256" key="12">
    <source>
        <dbReference type="ARBA" id="ARBA00023012"/>
    </source>
</evidence>
<evidence type="ECO:0000256" key="10">
    <source>
        <dbReference type="ARBA" id="ARBA00022840"/>
    </source>
</evidence>
<comment type="subcellular location">
    <subcellularLocation>
        <location evidence="2">Cell membrane</location>
        <topology evidence="2">Multi-pass membrane protein</topology>
    </subcellularLocation>
</comment>